<evidence type="ECO:0000256" key="16">
    <source>
        <dbReference type="SAM" id="MobiDB-lite"/>
    </source>
</evidence>
<keyword evidence="17" id="KW-0472">Membrane</keyword>
<dbReference type="GO" id="GO:0009252">
    <property type="term" value="P:peptidoglycan biosynthetic process"/>
    <property type="evidence" value="ECO:0007669"/>
    <property type="project" value="UniProtKB-KW"/>
</dbReference>
<dbReference type="PANTHER" id="PTHR21581">
    <property type="entry name" value="D-ALANYL-D-ALANINE CARBOXYPEPTIDASE"/>
    <property type="match status" value="1"/>
</dbReference>
<feature type="active site" description="Proton acceptor" evidence="13">
    <location>
        <position position="97"/>
    </location>
</feature>
<feature type="signal peptide" evidence="18">
    <location>
        <begin position="1"/>
        <end position="27"/>
    </location>
</feature>
<dbReference type="GO" id="GO:0071555">
    <property type="term" value="P:cell wall organization"/>
    <property type="evidence" value="ECO:0007669"/>
    <property type="project" value="UniProtKB-KW"/>
</dbReference>
<feature type="region of interest" description="Disordered" evidence="16">
    <location>
        <begin position="36"/>
        <end position="67"/>
    </location>
</feature>
<dbReference type="Pfam" id="PF00768">
    <property type="entry name" value="Peptidase_S11"/>
    <property type="match status" value="1"/>
</dbReference>
<keyword evidence="8" id="KW-0378">Hydrolase</keyword>
<dbReference type="InterPro" id="IPR018044">
    <property type="entry name" value="Peptidase_S11"/>
</dbReference>
<dbReference type="EC" id="3.4.16.4" evidence="4"/>
<feature type="domain" description="Peptidase S11 D-Ala-D-Ala carboxypeptidase A C-terminal" evidence="19">
    <location>
        <begin position="321"/>
        <end position="413"/>
    </location>
</feature>
<keyword evidence="7 18" id="KW-0732">Signal</keyword>
<sequence>MARRAPALALALALAVGLAGVPRAAWAQDGIEPATTSAEAPAMGAATEAPAADAPAYSADEPPAPSSPVALLVDRDTGYVLFEQGADEQRTPASITKILTALLVLENMDLDDVVTVEEGDFEHVTAESTTAGLKAGDVLTVRDLLAGLLLPSGNDAAYVLARAVGGDWQTFVGMMNERAAELGCTSTHFSDPCGLAEENHYTTARDLVTIFEAALAYPAFQEIAGSSTWQMPATGDNPARTITTTDLLLDPESPVYMGDEIVAGKTGFTYDAGKCLIVAAEKDGMRLVAVILGGSDEEDADGVTPNYYDMRSLLAWGFGAWETGEVVSAGDVVASAEVTLSSDGDAVDARSDDAIVTTFPRGTTIADLTVEPSWEGAFQAPIEEGDALGEAAISLDGRALGTVGVSAASAMELSLVDYALWWVTSDPVHMGIVAGVVVAVFVVIGLVSAAAGRRRRRRDQFTIAVGERRTIAPGPGGQRLKPPSAKSGKHFK</sequence>
<comment type="catalytic activity">
    <reaction evidence="12">
        <text>Preferential cleavage: (Ac)2-L-Lys-D-Ala-|-D-Ala. Also transpeptidation of peptidyl-alanyl moieties that are N-acyl substituents of D-alanine.</text>
        <dbReference type="EC" id="3.4.16.4"/>
    </reaction>
</comment>
<accession>A0A921GHR4</accession>
<evidence type="ECO:0000313" key="20">
    <source>
        <dbReference type="EMBL" id="HJF46174.1"/>
    </source>
</evidence>
<evidence type="ECO:0000256" key="2">
    <source>
        <dbReference type="ARBA" id="ARBA00004752"/>
    </source>
</evidence>
<dbReference type="InterPro" id="IPR015956">
    <property type="entry name" value="Peniciliin-bd_prot_C_sf"/>
</dbReference>
<evidence type="ECO:0000256" key="5">
    <source>
        <dbReference type="ARBA" id="ARBA00022645"/>
    </source>
</evidence>
<dbReference type="InterPro" id="IPR001967">
    <property type="entry name" value="Peptidase_S11_N"/>
</dbReference>
<feature type="region of interest" description="Disordered" evidence="16">
    <location>
        <begin position="470"/>
        <end position="492"/>
    </location>
</feature>
<keyword evidence="11" id="KW-0961">Cell wall biogenesis/degradation</keyword>
<evidence type="ECO:0000256" key="15">
    <source>
        <dbReference type="RuleBase" id="RU004016"/>
    </source>
</evidence>
<comment type="caution">
    <text evidence="20">The sequence shown here is derived from an EMBL/GenBank/DDBJ whole genome shotgun (WGS) entry which is preliminary data.</text>
</comment>
<dbReference type="Gene3D" id="3.40.710.10">
    <property type="entry name" value="DD-peptidase/beta-lactamase superfamily"/>
    <property type="match status" value="1"/>
</dbReference>
<dbReference type="SUPFAM" id="SSF56601">
    <property type="entry name" value="beta-lactamase/transpeptidase-like"/>
    <property type="match status" value="1"/>
</dbReference>
<dbReference type="SMART" id="SM00936">
    <property type="entry name" value="PBP5_C"/>
    <property type="match status" value="1"/>
</dbReference>
<feature type="active site" evidence="13">
    <location>
        <position position="152"/>
    </location>
</feature>
<proteinExistence type="inferred from homology"/>
<evidence type="ECO:0000256" key="13">
    <source>
        <dbReference type="PIRSR" id="PIRSR618044-1"/>
    </source>
</evidence>
<dbReference type="SUPFAM" id="SSF69189">
    <property type="entry name" value="Penicillin-binding protein associated domain"/>
    <property type="match status" value="1"/>
</dbReference>
<dbReference type="PRINTS" id="PR00725">
    <property type="entry name" value="DADACBPTASE1"/>
</dbReference>
<evidence type="ECO:0000256" key="14">
    <source>
        <dbReference type="PIRSR" id="PIRSR618044-2"/>
    </source>
</evidence>
<dbReference type="InterPro" id="IPR012338">
    <property type="entry name" value="Beta-lactam/transpept-like"/>
</dbReference>
<evidence type="ECO:0000256" key="17">
    <source>
        <dbReference type="SAM" id="Phobius"/>
    </source>
</evidence>
<keyword evidence="9" id="KW-0133">Cell shape</keyword>
<reference evidence="20" key="2">
    <citation type="submission" date="2021-09" db="EMBL/GenBank/DDBJ databases">
        <authorList>
            <person name="Gilroy R."/>
        </authorList>
    </citation>
    <scope>NUCLEOTIDE SEQUENCE</scope>
    <source>
        <strain evidence="20">CHK124-7917</strain>
    </source>
</reference>
<dbReference type="Gene3D" id="2.60.410.10">
    <property type="entry name" value="D-Ala-D-Ala carboxypeptidase, C-terminal domain"/>
    <property type="match status" value="1"/>
</dbReference>
<keyword evidence="5 20" id="KW-0121">Carboxypeptidase</keyword>
<evidence type="ECO:0000256" key="3">
    <source>
        <dbReference type="ARBA" id="ARBA00007164"/>
    </source>
</evidence>
<evidence type="ECO:0000313" key="21">
    <source>
        <dbReference type="Proteomes" id="UP000697330"/>
    </source>
</evidence>
<evidence type="ECO:0000256" key="1">
    <source>
        <dbReference type="ARBA" id="ARBA00003217"/>
    </source>
</evidence>
<feature type="binding site" evidence="14">
    <location>
        <position position="265"/>
    </location>
    <ligand>
        <name>substrate</name>
    </ligand>
</feature>
<feature type="compositionally biased region" description="Low complexity" evidence="16">
    <location>
        <begin position="36"/>
        <end position="61"/>
    </location>
</feature>
<organism evidence="20 21">
    <name type="scientific">Thermophilibacter provencensis</name>
    <dbReference type="NCBI Taxonomy" id="1852386"/>
    <lineage>
        <taxon>Bacteria</taxon>
        <taxon>Bacillati</taxon>
        <taxon>Actinomycetota</taxon>
        <taxon>Coriobacteriia</taxon>
        <taxon>Coriobacteriales</taxon>
        <taxon>Atopobiaceae</taxon>
        <taxon>Thermophilibacter</taxon>
    </lineage>
</organism>
<evidence type="ECO:0000256" key="8">
    <source>
        <dbReference type="ARBA" id="ARBA00022801"/>
    </source>
</evidence>
<dbReference type="Pfam" id="PF07943">
    <property type="entry name" value="PBP5_C"/>
    <property type="match status" value="1"/>
</dbReference>
<dbReference type="AlphaFoldDB" id="A0A921GHR4"/>
<reference evidence="20" key="1">
    <citation type="journal article" date="2021" name="PeerJ">
        <title>Extensive microbial diversity within the chicken gut microbiome revealed by metagenomics and culture.</title>
        <authorList>
            <person name="Gilroy R."/>
            <person name="Ravi A."/>
            <person name="Getino M."/>
            <person name="Pursley I."/>
            <person name="Horton D.L."/>
            <person name="Alikhan N.F."/>
            <person name="Baker D."/>
            <person name="Gharbi K."/>
            <person name="Hall N."/>
            <person name="Watson M."/>
            <person name="Adriaenssens E.M."/>
            <person name="Foster-Nyarko E."/>
            <person name="Jarju S."/>
            <person name="Secka A."/>
            <person name="Antonio M."/>
            <person name="Oren A."/>
            <person name="Chaudhuri R.R."/>
            <person name="La Ragione R."/>
            <person name="Hildebrand F."/>
            <person name="Pallen M.J."/>
        </authorList>
    </citation>
    <scope>NUCLEOTIDE SEQUENCE</scope>
    <source>
        <strain evidence="20">CHK124-7917</strain>
    </source>
</reference>
<keyword evidence="17" id="KW-0812">Transmembrane</keyword>
<feature type="transmembrane region" description="Helical" evidence="17">
    <location>
        <begin position="428"/>
        <end position="451"/>
    </location>
</feature>
<evidence type="ECO:0000256" key="10">
    <source>
        <dbReference type="ARBA" id="ARBA00022984"/>
    </source>
</evidence>
<keyword evidence="17" id="KW-1133">Transmembrane helix</keyword>
<comment type="similarity">
    <text evidence="3 15">Belongs to the peptidase S11 family.</text>
</comment>
<feature type="active site" description="Acyl-ester intermediate" evidence="13">
    <location>
        <position position="94"/>
    </location>
</feature>
<evidence type="ECO:0000256" key="6">
    <source>
        <dbReference type="ARBA" id="ARBA00022670"/>
    </source>
</evidence>
<dbReference type="PANTHER" id="PTHR21581:SF26">
    <property type="entry name" value="D-ALANYL-D-ALANINE ENDOPEPTIDASE"/>
    <property type="match status" value="1"/>
</dbReference>
<evidence type="ECO:0000256" key="11">
    <source>
        <dbReference type="ARBA" id="ARBA00023316"/>
    </source>
</evidence>
<dbReference type="RefSeq" id="WP_274959730.1">
    <property type="nucleotide sequence ID" value="NZ_DYWQ01000159.1"/>
</dbReference>
<feature type="chain" id="PRO_5037412056" description="serine-type D-Ala-D-Ala carboxypeptidase" evidence="18">
    <location>
        <begin position="28"/>
        <end position="492"/>
    </location>
</feature>
<evidence type="ECO:0000256" key="18">
    <source>
        <dbReference type="SAM" id="SignalP"/>
    </source>
</evidence>
<comment type="pathway">
    <text evidence="2">Cell wall biogenesis; peptidoglycan biosynthesis.</text>
</comment>
<gene>
    <name evidence="20" type="ORF">K8U72_10430</name>
</gene>
<dbReference type="GO" id="GO:0006508">
    <property type="term" value="P:proteolysis"/>
    <property type="evidence" value="ECO:0007669"/>
    <property type="project" value="UniProtKB-KW"/>
</dbReference>
<evidence type="ECO:0000256" key="9">
    <source>
        <dbReference type="ARBA" id="ARBA00022960"/>
    </source>
</evidence>
<dbReference type="InterPro" id="IPR012907">
    <property type="entry name" value="Peptidase_S11_C"/>
</dbReference>
<keyword evidence="10" id="KW-0573">Peptidoglycan synthesis</keyword>
<dbReference type="InterPro" id="IPR037167">
    <property type="entry name" value="Peptidase_S11_C_sf"/>
</dbReference>
<dbReference type="EMBL" id="DYWQ01000159">
    <property type="protein sequence ID" value="HJF46174.1"/>
    <property type="molecule type" value="Genomic_DNA"/>
</dbReference>
<name>A0A921GHR4_9ACTN</name>
<evidence type="ECO:0000256" key="4">
    <source>
        <dbReference type="ARBA" id="ARBA00012448"/>
    </source>
</evidence>
<comment type="function">
    <text evidence="1">Removes C-terminal D-alanyl residues from sugar-peptide cell wall precursors.</text>
</comment>
<keyword evidence="6" id="KW-0645">Protease</keyword>
<protein>
    <recommendedName>
        <fullName evidence="4">serine-type D-Ala-D-Ala carboxypeptidase</fullName>
        <ecNumber evidence="4">3.4.16.4</ecNumber>
    </recommendedName>
</protein>
<dbReference type="GO" id="GO:0008360">
    <property type="term" value="P:regulation of cell shape"/>
    <property type="evidence" value="ECO:0007669"/>
    <property type="project" value="UniProtKB-KW"/>
</dbReference>
<dbReference type="Proteomes" id="UP000697330">
    <property type="component" value="Unassembled WGS sequence"/>
</dbReference>
<dbReference type="GO" id="GO:0009002">
    <property type="term" value="F:serine-type D-Ala-D-Ala carboxypeptidase activity"/>
    <property type="evidence" value="ECO:0007669"/>
    <property type="project" value="UniProtKB-EC"/>
</dbReference>
<evidence type="ECO:0000256" key="7">
    <source>
        <dbReference type="ARBA" id="ARBA00022729"/>
    </source>
</evidence>
<evidence type="ECO:0000256" key="12">
    <source>
        <dbReference type="ARBA" id="ARBA00034000"/>
    </source>
</evidence>
<evidence type="ECO:0000259" key="19">
    <source>
        <dbReference type="SMART" id="SM00936"/>
    </source>
</evidence>